<dbReference type="Proteomes" id="UP000681967">
    <property type="component" value="Unassembled WGS sequence"/>
</dbReference>
<dbReference type="Gene3D" id="1.20.1110.10">
    <property type="entry name" value="Calcium-transporting ATPase, transmembrane domain"/>
    <property type="match status" value="1"/>
</dbReference>
<gene>
    <name evidence="4" type="ORF">BYL167_LOCUS74548</name>
</gene>
<name>A0A8S3GDI0_9BILA</name>
<dbReference type="PANTHER" id="PTHR42861">
    <property type="entry name" value="CALCIUM-TRANSPORTING ATPASE"/>
    <property type="match status" value="1"/>
</dbReference>
<evidence type="ECO:0000313" key="4">
    <source>
        <dbReference type="EMBL" id="CAF5160944.1"/>
    </source>
</evidence>
<dbReference type="SUPFAM" id="SSF81653">
    <property type="entry name" value="Calcium ATPase, transduction domain A"/>
    <property type="match status" value="1"/>
</dbReference>
<feature type="domain" description="P-type ATPase A" evidence="3">
    <location>
        <begin position="1"/>
        <end position="95"/>
    </location>
</feature>
<dbReference type="InterPro" id="IPR059000">
    <property type="entry name" value="ATPase_P-type_domA"/>
</dbReference>
<sequence>VKRNGEWKVIEAATLVPGDIISVKLGDVIPADARLFAAHGGVSIDQAALTGESLPVTKTAGDEIFSGSTCKQGEAEAIVIGTGLNTFFGRAAKLVGNSSDEIGHLQTILAKIGNFCIIGIAMFIVAEILVM</sequence>
<keyword evidence="2" id="KW-0812">Transmembrane</keyword>
<reference evidence="4" key="1">
    <citation type="submission" date="2021-02" db="EMBL/GenBank/DDBJ databases">
        <authorList>
            <person name="Nowell W R."/>
        </authorList>
    </citation>
    <scope>NUCLEOTIDE SEQUENCE</scope>
</reference>
<evidence type="ECO:0000259" key="3">
    <source>
        <dbReference type="Pfam" id="PF00122"/>
    </source>
</evidence>
<evidence type="ECO:0000256" key="2">
    <source>
        <dbReference type="SAM" id="Phobius"/>
    </source>
</evidence>
<comment type="caution">
    <text evidence="4">The sequence shown here is derived from an EMBL/GenBank/DDBJ whole genome shotgun (WGS) entry which is preliminary data.</text>
</comment>
<dbReference type="AlphaFoldDB" id="A0A8S3GDI0"/>
<dbReference type="EC" id="7.2.2.10" evidence="1"/>
<dbReference type="Gene3D" id="2.70.150.10">
    <property type="entry name" value="Calcium-transporting ATPase, cytoplasmic transduction domain A"/>
    <property type="match status" value="1"/>
</dbReference>
<dbReference type="GO" id="GO:0005388">
    <property type="term" value="F:P-type calcium transporter activity"/>
    <property type="evidence" value="ECO:0007669"/>
    <property type="project" value="UniProtKB-EC"/>
</dbReference>
<keyword evidence="2" id="KW-0472">Membrane</keyword>
<dbReference type="Pfam" id="PF00122">
    <property type="entry name" value="E1-E2_ATPase"/>
    <property type="match status" value="1"/>
</dbReference>
<keyword evidence="2" id="KW-1133">Transmembrane helix</keyword>
<feature type="non-terminal residue" evidence="4">
    <location>
        <position position="1"/>
    </location>
</feature>
<proteinExistence type="predicted"/>
<accession>A0A8S3GDI0</accession>
<organism evidence="4 5">
    <name type="scientific">Rotaria magnacalcarata</name>
    <dbReference type="NCBI Taxonomy" id="392030"/>
    <lineage>
        <taxon>Eukaryota</taxon>
        <taxon>Metazoa</taxon>
        <taxon>Spiralia</taxon>
        <taxon>Gnathifera</taxon>
        <taxon>Rotifera</taxon>
        <taxon>Eurotatoria</taxon>
        <taxon>Bdelloidea</taxon>
        <taxon>Philodinida</taxon>
        <taxon>Philodinidae</taxon>
        <taxon>Rotaria</taxon>
    </lineage>
</organism>
<dbReference type="FunFam" id="2.70.150.10:FF:000004">
    <property type="entry name" value="Plasma membrane ATPase"/>
    <property type="match status" value="1"/>
</dbReference>
<protein>
    <recommendedName>
        <fullName evidence="1">P-type Ca(2+) transporter</fullName>
        <ecNumber evidence="1">7.2.2.10</ecNumber>
    </recommendedName>
</protein>
<dbReference type="InterPro" id="IPR008250">
    <property type="entry name" value="ATPase_P-typ_transduc_dom_A_sf"/>
</dbReference>
<evidence type="ECO:0000256" key="1">
    <source>
        <dbReference type="ARBA" id="ARBA00012790"/>
    </source>
</evidence>
<feature type="transmembrane region" description="Helical" evidence="2">
    <location>
        <begin position="112"/>
        <end position="130"/>
    </location>
</feature>
<dbReference type="EMBL" id="CAJOBH010265949">
    <property type="protein sequence ID" value="CAF5160944.1"/>
    <property type="molecule type" value="Genomic_DNA"/>
</dbReference>
<evidence type="ECO:0000313" key="5">
    <source>
        <dbReference type="Proteomes" id="UP000681967"/>
    </source>
</evidence>